<dbReference type="OrthoDB" id="636744at2"/>
<dbReference type="EMBL" id="CP032819">
    <property type="protein sequence ID" value="AZS31052.1"/>
    <property type="molecule type" value="Genomic_DNA"/>
</dbReference>
<reference evidence="1 2" key="1">
    <citation type="submission" date="2018-10" db="EMBL/GenBank/DDBJ databases">
        <title>Butyricimonas faecalis sp. nov., isolated from human faeces and emended description of the genus Butyricimonas.</title>
        <authorList>
            <person name="Le Roy T."/>
            <person name="Van der Smissen P."/>
            <person name="Paquot A."/>
            <person name="Delzenne N."/>
            <person name="Muccioli G."/>
            <person name="Collet J.-F."/>
            <person name="Cani P.D."/>
        </authorList>
    </citation>
    <scope>NUCLEOTIDE SEQUENCE [LARGE SCALE GENOMIC DNA]</scope>
    <source>
        <strain evidence="1 2">H184</strain>
    </source>
</reference>
<organism evidence="1 2">
    <name type="scientific">Butyricimonas faecalis</name>
    <dbReference type="NCBI Taxonomy" id="2093856"/>
    <lineage>
        <taxon>Bacteria</taxon>
        <taxon>Pseudomonadati</taxon>
        <taxon>Bacteroidota</taxon>
        <taxon>Bacteroidia</taxon>
        <taxon>Bacteroidales</taxon>
        <taxon>Odoribacteraceae</taxon>
        <taxon>Butyricimonas</taxon>
    </lineage>
</organism>
<dbReference type="RefSeq" id="WP_127075398.1">
    <property type="nucleotide sequence ID" value="NZ_CP032819.1"/>
</dbReference>
<keyword evidence="2" id="KW-1185">Reference proteome</keyword>
<proteinExistence type="predicted"/>
<gene>
    <name evidence="1" type="ORF">D8S85_16810</name>
</gene>
<dbReference type="Proteomes" id="UP000270673">
    <property type="component" value="Chromosome"/>
</dbReference>
<sequence length="321" mass="36890">MNKYYTILICILAFCCWQCNDEDSNVGPSGEDKNWYIVYPSDDPLDGLIYKVYENHHVPVFYNDTIGREKKVDRFGQEWVSYEILDPNYTIESVMASVKYVLSRDREKLKTGVEFLCDGVLERLPGIIQPKCFLLVDSVYLRGAGSVSWNINWIPGTMYRGAGCTVIGIDTLSKMSEDEKLALTYNIVGEEFGAYLRYNYADTLNAFYRYSNNSVLTGSAYGVRISNYDSEAVGDAYWKEFGFLNCSYGTFSYWDLPEDFPAAMPDFYSYLTSSQQEDVRDFVVAILTMTDEQFEEENGMYPVVMHKYEVLKGIVRTLMNE</sequence>
<evidence type="ECO:0000313" key="1">
    <source>
        <dbReference type="EMBL" id="AZS31052.1"/>
    </source>
</evidence>
<accession>A0A3S9VWY3</accession>
<protein>
    <submittedName>
        <fullName evidence="1">Uncharacterized protein</fullName>
    </submittedName>
</protein>
<dbReference type="AlphaFoldDB" id="A0A3S9VWY3"/>
<evidence type="ECO:0000313" key="2">
    <source>
        <dbReference type="Proteomes" id="UP000270673"/>
    </source>
</evidence>
<name>A0A3S9VWY3_9BACT</name>
<dbReference type="KEGG" id="buy:D8S85_16810"/>